<evidence type="ECO:0000313" key="1">
    <source>
        <dbReference type="EMBL" id="MCL6656633.1"/>
    </source>
</evidence>
<dbReference type="InterPro" id="IPR029044">
    <property type="entry name" value="Nucleotide-diphossugar_trans"/>
</dbReference>
<accession>A0AAE6W2P7</accession>
<dbReference type="EMBL" id="JAMGSI010000001">
    <property type="protein sequence ID" value="MCL6656633.1"/>
    <property type="molecule type" value="Genomic_DNA"/>
</dbReference>
<dbReference type="GeneID" id="84023162"/>
<reference evidence="1 4" key="2">
    <citation type="submission" date="2022-03" db="EMBL/GenBank/DDBJ databases">
        <title>Taxonomic description of new species and reclassification of some bacterial strains.</title>
        <authorList>
            <person name="Ndongo S."/>
        </authorList>
    </citation>
    <scope>NUCLEOTIDE SEQUENCE [LARGE SCALE GENOMIC DNA]</scope>
    <source>
        <strain evidence="1 4">Marseille-P6666</strain>
    </source>
</reference>
<gene>
    <name evidence="2" type="ORF">DMI76_11405</name>
    <name evidence="1" type="ORF">M8N44_04785</name>
</gene>
<evidence type="ECO:0000313" key="4">
    <source>
        <dbReference type="Proteomes" id="UP001202031"/>
    </source>
</evidence>
<evidence type="ECO:0000313" key="3">
    <source>
        <dbReference type="Proteomes" id="UP000642553"/>
    </source>
</evidence>
<keyword evidence="4" id="KW-1185">Reference proteome</keyword>
<dbReference type="EMBL" id="CP029701">
    <property type="protein sequence ID" value="QHV63931.1"/>
    <property type="molecule type" value="Genomic_DNA"/>
</dbReference>
<name>A0AAE6W2P7_9BACT</name>
<dbReference type="Proteomes" id="UP001202031">
    <property type="component" value="Unassembled WGS sequence"/>
</dbReference>
<dbReference type="SUPFAM" id="SSF53448">
    <property type="entry name" value="Nucleotide-diphospho-sugar transferases"/>
    <property type="match status" value="1"/>
</dbReference>
<protein>
    <submittedName>
        <fullName evidence="2">Uncharacterized protein</fullName>
    </submittedName>
</protein>
<dbReference type="AlphaFoldDB" id="A0AAE6W2P7"/>
<reference evidence="2" key="1">
    <citation type="submission" date="2018-05" db="EMBL/GenBank/DDBJ databases">
        <title>Complete genome sequnece of Akkermansia muciniphila EB-AMDK-40.</title>
        <authorList>
            <person name="Nam Y.-D."/>
            <person name="Chung W.-H."/>
            <person name="Park Y.S."/>
            <person name="Kang J."/>
        </authorList>
    </citation>
    <scope>NUCLEOTIDE SEQUENCE</scope>
    <source>
        <strain evidence="2">EB-AMDK-40</strain>
    </source>
</reference>
<evidence type="ECO:0000313" key="2">
    <source>
        <dbReference type="EMBL" id="QHV63931.1"/>
    </source>
</evidence>
<proteinExistence type="predicted"/>
<dbReference type="Proteomes" id="UP000642553">
    <property type="component" value="Chromosome"/>
</dbReference>
<dbReference type="RefSeq" id="WP_022398312.1">
    <property type="nucleotide sequence ID" value="NZ_CP029753.1"/>
</dbReference>
<organism evidence="2 3">
    <name type="scientific">Akkermansia massiliensis</name>
    <dbReference type="NCBI Taxonomy" id="2927224"/>
    <lineage>
        <taxon>Bacteria</taxon>
        <taxon>Pseudomonadati</taxon>
        <taxon>Verrucomicrobiota</taxon>
        <taxon>Verrucomicrobiia</taxon>
        <taxon>Verrucomicrobiales</taxon>
        <taxon>Akkermansiaceae</taxon>
        <taxon>Akkermansia</taxon>
    </lineage>
</organism>
<sequence>MGILFQDKKIGLALLCDNAPYTLAMTLASYERSGLLNYFDEACVVFPESAGKVCETALSYGLSAESSPAEGGFIGALHTAVNALDTDYVLLAEDDCMIWEHLRGETLENQLKRAVELLISGQADMVRLRHAWRGCTRYKAAYTYSYFYPVEQLATMWVHAEGLSEAPDWIKSIRRFFHPFRSKRSIGRCVYVEQNPHLRFPEYITKIDEGYIIDSEVFQWTNQPTLIARSRIRQILTGLAQAPGTIGKLPQDFETAVNNPRWRDAHMNIGVIRGIFT</sequence>